<keyword evidence="4" id="KW-0378">Hydrolase</keyword>
<gene>
    <name evidence="8" type="ORF">EQP59_01990</name>
</gene>
<dbReference type="GO" id="GO:0016787">
    <property type="term" value="F:hydrolase activity"/>
    <property type="evidence" value="ECO:0007669"/>
    <property type="project" value="UniProtKB-KW"/>
</dbReference>
<dbReference type="OrthoDB" id="9771229at2"/>
<dbReference type="Pfam" id="PF08340">
    <property type="entry name" value="YicC-like_C"/>
    <property type="match status" value="1"/>
</dbReference>
<organism evidence="8 9">
    <name type="scientific">Ornithobacterium rhinotracheale</name>
    <dbReference type="NCBI Taxonomy" id="28251"/>
    <lineage>
        <taxon>Bacteria</taxon>
        <taxon>Pseudomonadati</taxon>
        <taxon>Bacteroidota</taxon>
        <taxon>Flavobacteriia</taxon>
        <taxon>Flavobacteriales</taxon>
        <taxon>Weeksellaceae</taxon>
        <taxon>Ornithobacterium</taxon>
    </lineage>
</organism>
<dbReference type="RefSeq" id="WP_128502218.1">
    <property type="nucleotide sequence ID" value="NZ_CP035107.1"/>
</dbReference>
<evidence type="ECO:0000256" key="4">
    <source>
        <dbReference type="ARBA" id="ARBA00022801"/>
    </source>
</evidence>
<accession>A0A410JUP5</accession>
<dbReference type="EMBL" id="CP035107">
    <property type="protein sequence ID" value="QAR31781.1"/>
    <property type="molecule type" value="Genomic_DNA"/>
</dbReference>
<dbReference type="InterPro" id="IPR013551">
    <property type="entry name" value="YicC-like_C"/>
</dbReference>
<evidence type="ECO:0000256" key="1">
    <source>
        <dbReference type="ARBA" id="ARBA00001968"/>
    </source>
</evidence>
<sequence length="285" mass="33355">MIQSMTGFGKSEVSFENASYTIDIKSLNSKNLDLNIRLPLDLKDKELEIRKIVIESLNRGKIDVFVNHTHNGVAKTHQLNTPLIKEYIEQFKAIDERLSVDTLFKSAMKMPDVYVQEQTEISEEDWNKFTGELQEALNQLKKFRSDEGKVLAEDFKLRIHKILNLLSQVPNFEHERITNIKERMQKGLNEIKEVDLNRFEQELIFYLEKLDITEEKVRLKNHCEYFLKNIESAESNGKKLNFICQEIGREINTLGSKSNHAEMQKLVIKMKDELEKIKEQVLNVL</sequence>
<protein>
    <submittedName>
        <fullName evidence="8">YicC family protein</fullName>
    </submittedName>
</protein>
<keyword evidence="2" id="KW-0540">Nuclease</keyword>
<evidence type="ECO:0000256" key="3">
    <source>
        <dbReference type="ARBA" id="ARBA00022759"/>
    </source>
</evidence>
<evidence type="ECO:0000259" key="6">
    <source>
        <dbReference type="Pfam" id="PF03755"/>
    </source>
</evidence>
<comment type="cofactor">
    <cofactor evidence="1">
        <name>a divalent metal cation</name>
        <dbReference type="ChEBI" id="CHEBI:60240"/>
    </cofactor>
</comment>
<evidence type="ECO:0000256" key="5">
    <source>
        <dbReference type="ARBA" id="ARBA00035648"/>
    </source>
</evidence>
<dbReference type="PANTHER" id="PTHR30636">
    <property type="entry name" value="UPF0701 PROTEIN YICC"/>
    <property type="match status" value="1"/>
</dbReference>
<evidence type="ECO:0000259" key="7">
    <source>
        <dbReference type="Pfam" id="PF08340"/>
    </source>
</evidence>
<dbReference type="AlphaFoldDB" id="A0A410JUP5"/>
<dbReference type="NCBIfam" id="TIGR00255">
    <property type="entry name" value="YicC/YloC family endoribonuclease"/>
    <property type="match status" value="1"/>
</dbReference>
<dbReference type="InterPro" id="IPR013527">
    <property type="entry name" value="YicC-like_N"/>
</dbReference>
<dbReference type="Proteomes" id="UP000287701">
    <property type="component" value="Chromosome"/>
</dbReference>
<dbReference type="InterPro" id="IPR005229">
    <property type="entry name" value="YicC/YloC-like"/>
</dbReference>
<evidence type="ECO:0000313" key="9">
    <source>
        <dbReference type="Proteomes" id="UP000287701"/>
    </source>
</evidence>
<dbReference type="PANTHER" id="PTHR30636:SF3">
    <property type="entry name" value="UPF0701 PROTEIN YICC"/>
    <property type="match status" value="1"/>
</dbReference>
<reference evidence="8 9" key="1">
    <citation type="submission" date="2019-01" db="EMBL/GenBank/DDBJ databases">
        <title>Whole Genome of Ornithobacterium rhinotracheale FARPER-174b.</title>
        <authorList>
            <person name="Tataje-Lavanda L.A."/>
            <person name="Montalvan A."/>
            <person name="Montesinos R."/>
            <person name="Zimic M."/>
            <person name="Fernandez-Sanchez M."/>
            <person name="Fernandez-Diaz M."/>
        </authorList>
    </citation>
    <scope>NUCLEOTIDE SEQUENCE [LARGE SCALE GENOMIC DNA]</scope>
    <source>
        <strain evidence="8 9">FARPER-174b</strain>
    </source>
</reference>
<feature type="domain" description="Endoribonuclease YicC-like C-terminal" evidence="7">
    <location>
        <begin position="173"/>
        <end position="284"/>
    </location>
</feature>
<comment type="similarity">
    <text evidence="5">Belongs to the YicC/YloC family.</text>
</comment>
<evidence type="ECO:0000256" key="2">
    <source>
        <dbReference type="ARBA" id="ARBA00022722"/>
    </source>
</evidence>
<keyword evidence="3" id="KW-0255">Endonuclease</keyword>
<feature type="domain" description="Endoribonuclease YicC-like N-terminal" evidence="6">
    <location>
        <begin position="2"/>
        <end position="152"/>
    </location>
</feature>
<evidence type="ECO:0000313" key="8">
    <source>
        <dbReference type="EMBL" id="QAR31781.1"/>
    </source>
</evidence>
<proteinExistence type="inferred from homology"/>
<dbReference type="GO" id="GO:0004521">
    <property type="term" value="F:RNA endonuclease activity"/>
    <property type="evidence" value="ECO:0007669"/>
    <property type="project" value="InterPro"/>
</dbReference>
<dbReference type="Pfam" id="PF03755">
    <property type="entry name" value="YicC-like_N"/>
    <property type="match status" value="1"/>
</dbReference>
<name>A0A410JUP5_ORNRH</name>